<sequence length="192" mass="21560">KAAAQARGNHRGGDRPERRGDILAEGKDREGSEHRDEEVRTRLLRADEEGHRARQTDRERLRPARGLCVDCRLRVLALPSAGKEALKKRNLDPASIGGLSGLACKYCQAAAGGEEYCHKGQYFPCNFVGLSDSSFPQSLTQHVRSCPNVPVEVRCALDELTRLTAEYKVTTKRGSKKKFLKKIWSRMQNHYN</sequence>
<protein>
    <submittedName>
        <fullName evidence="2">Uncharacterized protein</fullName>
    </submittedName>
</protein>
<dbReference type="AlphaFoldDB" id="K0SJF3"/>
<accession>K0SJF3</accession>
<feature type="non-terminal residue" evidence="2">
    <location>
        <position position="1"/>
    </location>
</feature>
<proteinExistence type="predicted"/>
<evidence type="ECO:0000313" key="3">
    <source>
        <dbReference type="Proteomes" id="UP000266841"/>
    </source>
</evidence>
<name>K0SJF3_THAOC</name>
<feature type="compositionally biased region" description="Basic and acidic residues" evidence="1">
    <location>
        <begin position="11"/>
        <end position="42"/>
    </location>
</feature>
<reference evidence="2 3" key="1">
    <citation type="journal article" date="2012" name="Genome Biol.">
        <title>Genome and low-iron response of an oceanic diatom adapted to chronic iron limitation.</title>
        <authorList>
            <person name="Lommer M."/>
            <person name="Specht M."/>
            <person name="Roy A.S."/>
            <person name="Kraemer L."/>
            <person name="Andreson R."/>
            <person name="Gutowska M.A."/>
            <person name="Wolf J."/>
            <person name="Bergner S.V."/>
            <person name="Schilhabel M.B."/>
            <person name="Klostermeier U.C."/>
            <person name="Beiko R.G."/>
            <person name="Rosenstiel P."/>
            <person name="Hippler M."/>
            <person name="Laroche J."/>
        </authorList>
    </citation>
    <scope>NUCLEOTIDE SEQUENCE [LARGE SCALE GENOMIC DNA]</scope>
    <source>
        <strain evidence="2 3">CCMP1005</strain>
    </source>
</reference>
<dbReference type="EMBL" id="AGNL01015759">
    <property type="protein sequence ID" value="EJK65480.1"/>
    <property type="molecule type" value="Genomic_DNA"/>
</dbReference>
<gene>
    <name evidence="2" type="ORF">THAOC_13649</name>
</gene>
<evidence type="ECO:0000256" key="1">
    <source>
        <dbReference type="SAM" id="MobiDB-lite"/>
    </source>
</evidence>
<keyword evidence="3" id="KW-1185">Reference proteome</keyword>
<comment type="caution">
    <text evidence="2">The sequence shown here is derived from an EMBL/GenBank/DDBJ whole genome shotgun (WGS) entry which is preliminary data.</text>
</comment>
<dbReference type="Proteomes" id="UP000266841">
    <property type="component" value="Unassembled WGS sequence"/>
</dbReference>
<evidence type="ECO:0000313" key="2">
    <source>
        <dbReference type="EMBL" id="EJK65480.1"/>
    </source>
</evidence>
<organism evidence="2 3">
    <name type="scientific">Thalassiosira oceanica</name>
    <name type="common">Marine diatom</name>
    <dbReference type="NCBI Taxonomy" id="159749"/>
    <lineage>
        <taxon>Eukaryota</taxon>
        <taxon>Sar</taxon>
        <taxon>Stramenopiles</taxon>
        <taxon>Ochrophyta</taxon>
        <taxon>Bacillariophyta</taxon>
        <taxon>Coscinodiscophyceae</taxon>
        <taxon>Thalassiosirophycidae</taxon>
        <taxon>Thalassiosirales</taxon>
        <taxon>Thalassiosiraceae</taxon>
        <taxon>Thalassiosira</taxon>
    </lineage>
</organism>
<feature type="region of interest" description="Disordered" evidence="1">
    <location>
        <begin position="1"/>
        <end position="42"/>
    </location>
</feature>